<evidence type="ECO:0000313" key="2">
    <source>
        <dbReference type="Proteomes" id="UP000236654"/>
    </source>
</evidence>
<organism evidence="1 2">
    <name type="scientific">Brumimicrobium salinarum</name>
    <dbReference type="NCBI Taxonomy" id="2058658"/>
    <lineage>
        <taxon>Bacteria</taxon>
        <taxon>Pseudomonadati</taxon>
        <taxon>Bacteroidota</taxon>
        <taxon>Flavobacteriia</taxon>
        <taxon>Flavobacteriales</taxon>
        <taxon>Crocinitomicaceae</taxon>
        <taxon>Brumimicrobium</taxon>
    </lineage>
</organism>
<keyword evidence="2" id="KW-1185">Reference proteome</keyword>
<proteinExistence type="predicted"/>
<accession>A0A2I0R4P6</accession>
<reference evidence="1 2" key="1">
    <citation type="submission" date="2017-12" db="EMBL/GenBank/DDBJ databases">
        <title>The draft genome sequence of Brumimicrobium saltpan LHR20.</title>
        <authorList>
            <person name="Do Z.-J."/>
            <person name="Luo H.-R."/>
        </authorList>
    </citation>
    <scope>NUCLEOTIDE SEQUENCE [LARGE SCALE GENOMIC DNA]</scope>
    <source>
        <strain evidence="1 2">LHR20</strain>
    </source>
</reference>
<sequence length="91" mass="10540">MRKITALLILTLFLSSCSDNLSNSKAEGIIIECLEKEPYRKTVKFQYGERLIYNKDKEEFEKLKKLEEDGLLKIDSLGVKKSTVLWKVSKL</sequence>
<comment type="caution">
    <text evidence="1">The sequence shown here is derived from an EMBL/GenBank/DDBJ whole genome shotgun (WGS) entry which is preliminary data.</text>
</comment>
<dbReference type="OrthoDB" id="1202683at2"/>
<protein>
    <recommendedName>
        <fullName evidence="3">Lipoprotein</fullName>
    </recommendedName>
</protein>
<dbReference type="PROSITE" id="PS51257">
    <property type="entry name" value="PROKAR_LIPOPROTEIN"/>
    <property type="match status" value="1"/>
</dbReference>
<evidence type="ECO:0008006" key="3">
    <source>
        <dbReference type="Google" id="ProtNLM"/>
    </source>
</evidence>
<evidence type="ECO:0000313" key="1">
    <source>
        <dbReference type="EMBL" id="PKR81360.1"/>
    </source>
</evidence>
<name>A0A2I0R4P6_9FLAO</name>
<dbReference type="Proteomes" id="UP000236654">
    <property type="component" value="Unassembled WGS sequence"/>
</dbReference>
<dbReference type="EMBL" id="PJNI01000003">
    <property type="protein sequence ID" value="PKR81360.1"/>
    <property type="molecule type" value="Genomic_DNA"/>
</dbReference>
<dbReference type="RefSeq" id="WP_101333841.1">
    <property type="nucleotide sequence ID" value="NZ_PJNI01000003.1"/>
</dbReference>
<dbReference type="AlphaFoldDB" id="A0A2I0R4P6"/>
<gene>
    <name evidence="1" type="ORF">CW751_04705</name>
</gene>